<feature type="compositionally biased region" description="Low complexity" evidence="4">
    <location>
        <begin position="28"/>
        <end position="39"/>
    </location>
</feature>
<dbReference type="InterPro" id="IPR016461">
    <property type="entry name" value="COMT-like"/>
</dbReference>
<dbReference type="InterPro" id="IPR001077">
    <property type="entry name" value="COMT_C"/>
</dbReference>
<gene>
    <name evidence="6" type="ORF">NCU10075</name>
</gene>
<evidence type="ECO:0000259" key="5">
    <source>
        <dbReference type="Pfam" id="PF00891"/>
    </source>
</evidence>
<feature type="domain" description="O-methyltransferase C-terminal" evidence="5">
    <location>
        <begin position="318"/>
        <end position="467"/>
    </location>
</feature>
<keyword evidence="3" id="KW-0949">S-adenosyl-L-methionine</keyword>
<feature type="compositionally biased region" description="Basic and acidic residues" evidence="4">
    <location>
        <begin position="531"/>
        <end position="541"/>
    </location>
</feature>
<dbReference type="HOGENOM" id="CLU_005533_1_4_1"/>
<evidence type="ECO:0000256" key="3">
    <source>
        <dbReference type="ARBA" id="ARBA00022691"/>
    </source>
</evidence>
<dbReference type="PROSITE" id="PS51683">
    <property type="entry name" value="SAM_OMT_II"/>
    <property type="match status" value="1"/>
</dbReference>
<organism evidence="6 7">
    <name type="scientific">Neurospora crassa (strain ATCC 24698 / 74-OR23-1A / CBS 708.71 / DSM 1257 / FGSC 987)</name>
    <dbReference type="NCBI Taxonomy" id="367110"/>
    <lineage>
        <taxon>Eukaryota</taxon>
        <taxon>Fungi</taxon>
        <taxon>Dikarya</taxon>
        <taxon>Ascomycota</taxon>
        <taxon>Pezizomycotina</taxon>
        <taxon>Sordariomycetes</taxon>
        <taxon>Sordariomycetidae</taxon>
        <taxon>Sordariales</taxon>
        <taxon>Sordariaceae</taxon>
        <taxon>Neurospora</taxon>
    </lineage>
</organism>
<evidence type="ECO:0000313" key="7">
    <source>
        <dbReference type="Proteomes" id="UP000001805"/>
    </source>
</evidence>
<dbReference type="GO" id="GO:0032259">
    <property type="term" value="P:methylation"/>
    <property type="evidence" value="ECO:0007669"/>
    <property type="project" value="UniProtKB-KW"/>
</dbReference>
<dbReference type="GeneID" id="23568523"/>
<proteinExistence type="predicted"/>
<evidence type="ECO:0000256" key="4">
    <source>
        <dbReference type="SAM" id="MobiDB-lite"/>
    </source>
</evidence>
<reference evidence="6 7" key="1">
    <citation type="journal article" date="2003" name="Nature">
        <title>The genome sequence of the filamentous fungus Neurospora crassa.</title>
        <authorList>
            <person name="Galagan J.E."/>
            <person name="Calvo S.E."/>
            <person name="Borkovich K.A."/>
            <person name="Selker E.U."/>
            <person name="Read N.D."/>
            <person name="Jaffe D."/>
            <person name="FitzHugh W."/>
            <person name="Ma L.J."/>
            <person name="Smirnov S."/>
            <person name="Purcell S."/>
            <person name="Rehman B."/>
            <person name="Elkins T."/>
            <person name="Engels R."/>
            <person name="Wang S."/>
            <person name="Nielsen C.B."/>
            <person name="Butler J."/>
            <person name="Endrizzi M."/>
            <person name="Qui D."/>
            <person name="Ianakiev P."/>
            <person name="Bell-Pedersen D."/>
            <person name="Nelson M.A."/>
            <person name="Werner-Washburne M."/>
            <person name="Selitrennikoff C.P."/>
            <person name="Kinsey J.A."/>
            <person name="Braun E.L."/>
            <person name="Zelter A."/>
            <person name="Schulte U."/>
            <person name="Kothe G.O."/>
            <person name="Jedd G."/>
            <person name="Mewes W."/>
            <person name="Staben C."/>
            <person name="Marcotte E."/>
            <person name="Greenberg D."/>
            <person name="Roy A."/>
            <person name="Foley K."/>
            <person name="Naylor J."/>
            <person name="Stange-Thomann N."/>
            <person name="Barrett R."/>
            <person name="Gnerre S."/>
            <person name="Kamal M."/>
            <person name="Kamvysselis M."/>
            <person name="Mauceli E."/>
            <person name="Bielke C."/>
            <person name="Rudd S."/>
            <person name="Frishman D."/>
            <person name="Krystofova S."/>
            <person name="Rasmussen C."/>
            <person name="Metzenberg R.L."/>
            <person name="Perkins D.D."/>
            <person name="Kroken S."/>
            <person name="Cogoni C."/>
            <person name="Macino G."/>
            <person name="Catcheside D."/>
            <person name="Li W."/>
            <person name="Pratt R.J."/>
            <person name="Osmani S.A."/>
            <person name="DeSouza C.P."/>
            <person name="Glass L."/>
            <person name="Orbach M.J."/>
            <person name="Berglund J.A."/>
            <person name="Voelker R."/>
            <person name="Yarden O."/>
            <person name="Plamann M."/>
            <person name="Seiler S."/>
            <person name="Dunlap J."/>
            <person name="Radford A."/>
            <person name="Aramayo R."/>
            <person name="Natvig D.O."/>
            <person name="Alex L.A."/>
            <person name="Mannhaupt G."/>
            <person name="Ebbole D.J."/>
            <person name="Freitag M."/>
            <person name="Paulsen I."/>
            <person name="Sachs M.S."/>
            <person name="Lander E.S."/>
            <person name="Nusbaum C."/>
            <person name="Birren B."/>
        </authorList>
    </citation>
    <scope>NUCLEOTIDE SEQUENCE [LARGE SCALE GENOMIC DNA]</scope>
    <source>
        <strain evidence="7">ATCC 24698 / 74-OR23-1A / CBS 708.71 / DSM 1257 / FGSC 987</strain>
    </source>
</reference>
<dbReference type="GO" id="GO:0008757">
    <property type="term" value="F:S-adenosylmethionine-dependent methyltransferase activity"/>
    <property type="evidence" value="ECO:0000318"/>
    <property type="project" value="GO_Central"/>
</dbReference>
<dbReference type="RefSeq" id="XP_957867.2">
    <property type="nucleotide sequence ID" value="XM_952774.2"/>
</dbReference>
<feature type="region of interest" description="Disordered" evidence="4">
    <location>
        <begin position="1"/>
        <end position="66"/>
    </location>
</feature>
<dbReference type="AlphaFoldDB" id="Q7RU17"/>
<dbReference type="PANTHER" id="PTHR43712:SF16">
    <property type="entry name" value="O-METHYLTRANSFERASE ELCB"/>
    <property type="match status" value="1"/>
</dbReference>
<dbReference type="EMBL" id="CM002236">
    <property type="protein sequence ID" value="EAA28631.2"/>
    <property type="molecule type" value="Genomic_DNA"/>
</dbReference>
<dbReference type="Pfam" id="PF00891">
    <property type="entry name" value="Methyltransf_2"/>
    <property type="match status" value="1"/>
</dbReference>
<dbReference type="SUPFAM" id="SSF53335">
    <property type="entry name" value="S-adenosyl-L-methionine-dependent methyltransferases"/>
    <property type="match status" value="1"/>
</dbReference>
<dbReference type="Proteomes" id="UP000001805">
    <property type="component" value="Chromosome 1, Linkage Group I"/>
</dbReference>
<keyword evidence="1" id="KW-0489">Methyltransferase</keyword>
<feature type="region of interest" description="Disordered" evidence="4">
    <location>
        <begin position="510"/>
        <end position="541"/>
    </location>
</feature>
<dbReference type="Gene3D" id="1.10.10.10">
    <property type="entry name" value="Winged helix-like DNA-binding domain superfamily/Winged helix DNA-binding domain"/>
    <property type="match status" value="1"/>
</dbReference>
<evidence type="ECO:0000256" key="2">
    <source>
        <dbReference type="ARBA" id="ARBA00022679"/>
    </source>
</evidence>
<accession>Q7RU17</accession>
<feature type="compositionally biased region" description="Low complexity" evidence="4">
    <location>
        <begin position="510"/>
        <end position="521"/>
    </location>
</feature>
<dbReference type="PANTHER" id="PTHR43712">
    <property type="entry name" value="PUTATIVE (AFU_ORTHOLOGUE AFUA_4G14580)-RELATED"/>
    <property type="match status" value="1"/>
</dbReference>
<protein>
    <recommendedName>
        <fullName evidence="5">O-methyltransferase C-terminal domain-containing protein</fullName>
    </recommendedName>
</protein>
<dbReference type="InterPro" id="IPR029063">
    <property type="entry name" value="SAM-dependent_MTases_sf"/>
</dbReference>
<name>Q7RU17_NEUCR</name>
<dbReference type="Gene3D" id="3.40.50.150">
    <property type="entry name" value="Vaccinia Virus protein VP39"/>
    <property type="match status" value="1"/>
</dbReference>
<dbReference type="SMR" id="Q7RU17"/>
<sequence>MGKFKISSWLNRSPSPISDEDGKKQNRSSFSALSSSLTSKLKEPQSSTTGIHTPPPDEPERQPSTSRMIALAQKIAKETEKLETYMKDNNLPMPSFDVDAPADFPKLPAEISRSRQEIIFATRELGLLAHGPRESLRWGVWEFLDVLALQVITHYDIAKLFPPAETITLSELQSKTSLDPINLARILRLAMTKGIFREPVPGIIAHTAASRVLAEDSDLHAWVAFNGEDIFPAAAHVLEALKTHPEATSLTRAGFQFAFGTVDKEPMFVTFGKDPARARRMGKAMVSLTGGEGYEVSYLLDVEGGGYDFSEIDAKGGMFVDVGGSHGFVDVDLAKKYRNMKFVVQDTAKTVESAPKPICEDEQVAGRIELMPHDFFQEQPTKDADVYFFRWIMHNYSTPYAIKLLKNLIPALKPGARVIINDHCLLEPGQENPWDETVMRRMDLVMLALLNAQERTEAEFRELFKAASDGFVFKGVTRPKGCRMSIIEAVWRPDLVDYGASATPADADAAAGATGATTAADVEAPTTNALEKLELEDQEAK</sequence>
<dbReference type="PaxDb" id="5141-EFNCRP00000002098"/>
<dbReference type="OrthoDB" id="1606438at2759"/>
<evidence type="ECO:0000256" key="1">
    <source>
        <dbReference type="ARBA" id="ARBA00022603"/>
    </source>
</evidence>
<keyword evidence="2" id="KW-0808">Transferase</keyword>
<dbReference type="SUPFAM" id="SSF46785">
    <property type="entry name" value="Winged helix' DNA-binding domain"/>
    <property type="match status" value="1"/>
</dbReference>
<dbReference type="InParanoid" id="Q7RU17"/>
<evidence type="ECO:0000313" key="6">
    <source>
        <dbReference type="EMBL" id="EAA28631.2"/>
    </source>
</evidence>
<dbReference type="GO" id="GO:0044550">
    <property type="term" value="P:secondary metabolite biosynthetic process"/>
    <property type="evidence" value="ECO:0000318"/>
    <property type="project" value="GO_Central"/>
</dbReference>
<dbReference type="KEGG" id="ncr:NCU10075"/>
<dbReference type="VEuPathDB" id="FungiDB:NCU10075"/>
<dbReference type="InterPro" id="IPR036388">
    <property type="entry name" value="WH-like_DNA-bd_sf"/>
</dbReference>
<keyword evidence="7" id="KW-1185">Reference proteome</keyword>
<dbReference type="GO" id="GO:0008171">
    <property type="term" value="F:O-methyltransferase activity"/>
    <property type="evidence" value="ECO:0007669"/>
    <property type="project" value="InterPro"/>
</dbReference>
<dbReference type="InterPro" id="IPR036390">
    <property type="entry name" value="WH_DNA-bd_sf"/>
</dbReference>